<keyword evidence="1" id="KW-1133">Transmembrane helix</keyword>
<dbReference type="PANTHER" id="PTHR32305">
    <property type="match status" value="1"/>
</dbReference>
<keyword evidence="5" id="KW-1185">Reference proteome</keyword>
<dbReference type="Gene3D" id="2.60.40.2700">
    <property type="match status" value="2"/>
</dbReference>
<feature type="transmembrane region" description="Helical" evidence="1">
    <location>
        <begin position="1587"/>
        <end position="1608"/>
    </location>
</feature>
<dbReference type="EMBL" id="QTJV01000001">
    <property type="protein sequence ID" value="RFM37032.1"/>
    <property type="molecule type" value="Genomic_DNA"/>
</dbReference>
<feature type="transmembrane region" description="Helical" evidence="1">
    <location>
        <begin position="1547"/>
        <end position="1575"/>
    </location>
</feature>
<dbReference type="InterPro" id="IPR045619">
    <property type="entry name" value="DUF6443"/>
</dbReference>
<dbReference type="RefSeq" id="WP_116852352.1">
    <property type="nucleotide sequence ID" value="NZ_QTJV01000001.1"/>
</dbReference>
<dbReference type="InterPro" id="IPR022385">
    <property type="entry name" value="Rhs_assc_core"/>
</dbReference>
<feature type="signal peptide" evidence="2">
    <location>
        <begin position="1"/>
        <end position="21"/>
    </location>
</feature>
<dbReference type="Proteomes" id="UP000261174">
    <property type="component" value="Unassembled WGS sequence"/>
</dbReference>
<feature type="transmembrane region" description="Helical" evidence="1">
    <location>
        <begin position="1515"/>
        <end position="1535"/>
    </location>
</feature>
<dbReference type="PANTHER" id="PTHR32305:SF15">
    <property type="entry name" value="PROTEIN RHSA-RELATED"/>
    <property type="match status" value="1"/>
</dbReference>
<dbReference type="OrthoDB" id="609074at2"/>
<evidence type="ECO:0000313" key="4">
    <source>
        <dbReference type="EMBL" id="RFM37032.1"/>
    </source>
</evidence>
<sequence>MILRRYCLLILFSLLGAVTYAQDIEIYGPTTVRKGQKATYNAILHSTVANPIICFEANGGSMAYPSTGCNEPGLEDFCTKCNSVEVTWNSSGTSGTVKASYGTTTATLNVILVTPLVLSDITPKTQDVKYNTAGTAFTMASPTGGNGTYTYVWQRQNDNLDWETVSGATSISFTPPAATRNTNYRVAVTSYDATVYSKPVAVTVHKQFAAGDIYGYQRVAANATPNTIKGEPAVGDSGKFSYQWQQSSDKSTWTDIANATSLDYTPAAATTTKYYRRKVVSAFAATTATLYSNISAVAIAGTGDNNTPAAVTTGYTQPLQTQPDIPGTLTSFNSTFKIEYDILKANVKDAAGVAALTTKETGISKTWQDGLGREIQSISVQATSRNKDVIHQVNYDDLGRIRQHYLPYIDSTQIGQLRTTAGTRQQTFYKNVFPQENFFYSKSAADGAGNTLISTIPGNSWAGSNTGSSNITRALNSGEQVWRWVMVDDNTPALAAGTDRFYDAGEIEVTELIDVYGRKNIKYRDRQGQLLLDISQNGASWLYQYYVYDGYGRLAQEISPKAVKWIQDNYSTIPTATVWNLDNDVRKNLCTGYRYDYLNRCIARKDPGTEESVVVYDKKRRPILTQTGIQRESGQWSYLVYDLKGHIIISGIYKNTATRDQLQTQVDQATPGTVAITLTEPGAVDLVLNQYTGKSLYEAKNSISLTTGFETVDGAEIQFNINTNLPDVVTLSQIIADQDVLGLTTSANATPLNYNYYDNYDFPGAGSKAYNTASISKLKGGSDAVTPERVLIPIGFITGSRIKVFYPTGVTGPEWLTTVNYYDRSGKIIQTQADNILGGTDIQSTAYSYSGKAMSTHTSHYNPFGIPNKQYDVVKRYSYYDNGQLLQSWMTINNNPEQLMETNYYNDFGQVNKKILGNGIETLDYTYDINGMLKGINADYAENKTGNHYFGTSIHHNEGYSNITLDGTVSGITWRRKGDADAAMSYGYQYDNVKRLSQAYFTQNKGSGWSQEKDYSVDNLKYDENGNTLTMRSKSTYLGMTKAVDDLTYTYQANTNKLIKVKDIAGDNQQQDFKELSNGDADDYSYNTNGALTADANKNIQLEWNNIIEKPTSITFDGNTNKTISYVYDASGYRWQKIVKDGTNTDVYTYNGPFLYKNDSSLIQYTNETGRVRWAKLANSGVYTYANDYFLYDHLGNIRTVITEQKDTAVYVSTFETARDAVENALFSNRDETIDNIPTTYSFYNSSTNKLWSKLNGSDPSKRVGTSIVLKVMAGDVIDVAAKAYYKQMEASNSGAVANEMISALMNAMLGSSTAVIDNGHGNLVQGNNTILNTSAMNTFLNQTQQDNNTPVNYPKAYINYVLFDEDFNMVSGNVLRVNKGSDALLNYAGSLEIPKNGFLYVYESNESPVDVWFDDLAVSHRSGPLLQENTLYPYGLNIAAQSSRALMKAANEYVYQGKELDEENSLNYNYFDYRYYDPQLGRFISIDPGRQFTANGYSGMGNNPAMFVDPDGRFVWVIIGIGAAMGAFSGYSIAKAKHAQGFWEWFGYIGGGAVIGGASAYAGSAVGIAAGLSITNATGVVAHAGLYAAILGGTTGGAISGLGFGILSGSDNLLKTTAISALSGAVGGAVGTSIAGGGGAFVGGFASSITNSSLTGGGDFGSILTSGLASGTMAWGAYQINAAFDYKIAKQAFKKEANWNLSRKQFNVMSRLNQRSLVNGKEYGGWLNEDGSIYASKSNVYDKYLDGTPAGGNGSISWHTHPNLSPPNTDPDKAYAVGHSDRIIHLPGEGDIRVGDMATDFKDILHPDHQYSSIVIGRTQIYYHDVTNFEFPYLSDPFLRIRYFNPFPYNTFLKF</sequence>
<feature type="domain" description="DUF6443" evidence="3">
    <location>
        <begin position="351"/>
        <end position="468"/>
    </location>
</feature>
<keyword evidence="1" id="KW-0472">Membrane</keyword>
<dbReference type="Pfam" id="PF20041">
    <property type="entry name" value="DUF6443"/>
    <property type="match status" value="1"/>
</dbReference>
<keyword evidence="1" id="KW-0812">Transmembrane</keyword>
<protein>
    <submittedName>
        <fullName evidence="4">RHS repeat-associated core domain-containing protein</fullName>
    </submittedName>
</protein>
<evidence type="ECO:0000259" key="3">
    <source>
        <dbReference type="Pfam" id="PF20041"/>
    </source>
</evidence>
<accession>A0A3E1PA11</accession>
<comment type="caution">
    <text evidence="4">The sequence shown here is derived from an EMBL/GenBank/DDBJ whole genome shotgun (WGS) entry which is preliminary data.</text>
</comment>
<feature type="chain" id="PRO_5017700606" evidence="2">
    <location>
        <begin position="22"/>
        <end position="1856"/>
    </location>
</feature>
<keyword evidence="2" id="KW-0732">Signal</keyword>
<organism evidence="4 5">
    <name type="scientific">Chitinophaga silvisoli</name>
    <dbReference type="NCBI Taxonomy" id="2291814"/>
    <lineage>
        <taxon>Bacteria</taxon>
        <taxon>Pseudomonadati</taxon>
        <taxon>Bacteroidota</taxon>
        <taxon>Chitinophagia</taxon>
        <taxon>Chitinophagales</taxon>
        <taxon>Chitinophagaceae</taxon>
        <taxon>Chitinophaga</taxon>
    </lineage>
</organism>
<gene>
    <name evidence="4" type="ORF">DXN04_05910</name>
</gene>
<evidence type="ECO:0000313" key="5">
    <source>
        <dbReference type="Proteomes" id="UP000261174"/>
    </source>
</evidence>
<proteinExistence type="predicted"/>
<reference evidence="4 5" key="1">
    <citation type="submission" date="2018-08" db="EMBL/GenBank/DDBJ databases">
        <title>Chitinophaga sp. K20C18050901, a novel bacterium isolated from forest soil.</title>
        <authorList>
            <person name="Wang C."/>
        </authorList>
    </citation>
    <scope>NUCLEOTIDE SEQUENCE [LARGE SCALE GENOMIC DNA]</scope>
    <source>
        <strain evidence="4 5">K20C18050901</strain>
    </source>
</reference>
<dbReference type="InterPro" id="IPR050708">
    <property type="entry name" value="T6SS_VgrG/RHS"/>
</dbReference>
<evidence type="ECO:0000256" key="1">
    <source>
        <dbReference type="SAM" id="Phobius"/>
    </source>
</evidence>
<dbReference type="NCBIfam" id="TIGR03696">
    <property type="entry name" value="Rhs_assc_core"/>
    <property type="match status" value="1"/>
</dbReference>
<feature type="transmembrane region" description="Helical" evidence="1">
    <location>
        <begin position="1620"/>
        <end position="1647"/>
    </location>
</feature>
<dbReference type="Gene3D" id="2.180.10.10">
    <property type="entry name" value="RHS repeat-associated core"/>
    <property type="match status" value="3"/>
</dbReference>
<evidence type="ECO:0000256" key="2">
    <source>
        <dbReference type="SAM" id="SignalP"/>
    </source>
</evidence>
<name>A0A3E1PA11_9BACT</name>